<keyword evidence="2" id="KW-1133">Transmembrane helix</keyword>
<feature type="signal peptide" evidence="3">
    <location>
        <begin position="1"/>
        <end position="30"/>
    </location>
</feature>
<evidence type="ECO:0008006" key="6">
    <source>
        <dbReference type="Google" id="ProtNLM"/>
    </source>
</evidence>
<dbReference type="AlphaFoldDB" id="A0AAD7BQP2"/>
<evidence type="ECO:0000313" key="5">
    <source>
        <dbReference type="Proteomes" id="UP001221142"/>
    </source>
</evidence>
<gene>
    <name evidence="4" type="ORF">FB45DRAFT_921034</name>
</gene>
<comment type="caution">
    <text evidence="4">The sequence shown here is derived from an EMBL/GenBank/DDBJ whole genome shotgun (WGS) entry which is preliminary data.</text>
</comment>
<protein>
    <recommendedName>
        <fullName evidence="6">Transmembrane protein</fullName>
    </recommendedName>
</protein>
<keyword evidence="2" id="KW-0812">Transmembrane</keyword>
<reference evidence="4" key="1">
    <citation type="submission" date="2023-03" db="EMBL/GenBank/DDBJ databases">
        <title>Massive genome expansion in bonnet fungi (Mycena s.s.) driven by repeated elements and novel gene families across ecological guilds.</title>
        <authorList>
            <consortium name="Lawrence Berkeley National Laboratory"/>
            <person name="Harder C.B."/>
            <person name="Miyauchi S."/>
            <person name="Viragh M."/>
            <person name="Kuo A."/>
            <person name="Thoen E."/>
            <person name="Andreopoulos B."/>
            <person name="Lu D."/>
            <person name="Skrede I."/>
            <person name="Drula E."/>
            <person name="Henrissat B."/>
            <person name="Morin E."/>
            <person name="Kohler A."/>
            <person name="Barry K."/>
            <person name="LaButti K."/>
            <person name="Morin E."/>
            <person name="Salamov A."/>
            <person name="Lipzen A."/>
            <person name="Mereny Z."/>
            <person name="Hegedus B."/>
            <person name="Baldrian P."/>
            <person name="Stursova M."/>
            <person name="Weitz H."/>
            <person name="Taylor A."/>
            <person name="Grigoriev I.V."/>
            <person name="Nagy L.G."/>
            <person name="Martin F."/>
            <person name="Kauserud H."/>
        </authorList>
    </citation>
    <scope>NUCLEOTIDE SEQUENCE</scope>
    <source>
        <strain evidence="4">9284</strain>
    </source>
</reference>
<feature type="chain" id="PRO_5042166821" description="Transmembrane protein" evidence="3">
    <location>
        <begin position="31"/>
        <end position="320"/>
    </location>
</feature>
<evidence type="ECO:0000256" key="1">
    <source>
        <dbReference type="SAM" id="MobiDB-lite"/>
    </source>
</evidence>
<evidence type="ECO:0000256" key="3">
    <source>
        <dbReference type="SAM" id="SignalP"/>
    </source>
</evidence>
<organism evidence="4 5">
    <name type="scientific">Roridomyces roridus</name>
    <dbReference type="NCBI Taxonomy" id="1738132"/>
    <lineage>
        <taxon>Eukaryota</taxon>
        <taxon>Fungi</taxon>
        <taxon>Dikarya</taxon>
        <taxon>Basidiomycota</taxon>
        <taxon>Agaricomycotina</taxon>
        <taxon>Agaricomycetes</taxon>
        <taxon>Agaricomycetidae</taxon>
        <taxon>Agaricales</taxon>
        <taxon>Marasmiineae</taxon>
        <taxon>Mycenaceae</taxon>
        <taxon>Roridomyces</taxon>
    </lineage>
</organism>
<feature type="region of interest" description="Disordered" evidence="1">
    <location>
        <begin position="31"/>
        <end position="171"/>
    </location>
</feature>
<name>A0AAD7BQP2_9AGAR</name>
<sequence>MGRQTSRVTLPLSLSATFLFFTLMAPTLRSSPATRTTRNSTKTPVSTPERALTPSKPRYCATCKRPRKGHPREGCPFADDVAEEEGEDDVAQNEPQADSPSRNVADALDALNLAMGDGDGDTAPEDEGHRRPKKERKPFTRMPGTLVTPTPSFMYSQSSQASSSAYKDESPPYLGLSQVTEVDENMSRECPPMDTQDHVVTPLAPTRSLTLDERASFTSSLAHLTKAAVYVLSTPDVSPVCKSAASHGLFTCTLPFDHADMFVVVGHTEAAVEVLRYQVEAKMHSLVPKPARTKKLSETAKAAVFAAVGAVVVWGTLAFT</sequence>
<feature type="compositionally biased region" description="Acidic residues" evidence="1">
    <location>
        <begin position="80"/>
        <end position="91"/>
    </location>
</feature>
<feature type="compositionally biased region" description="Low complexity" evidence="1">
    <location>
        <begin position="155"/>
        <end position="165"/>
    </location>
</feature>
<evidence type="ECO:0000313" key="4">
    <source>
        <dbReference type="EMBL" id="KAJ7627302.1"/>
    </source>
</evidence>
<dbReference type="EMBL" id="JARKIF010000011">
    <property type="protein sequence ID" value="KAJ7627302.1"/>
    <property type="molecule type" value="Genomic_DNA"/>
</dbReference>
<keyword evidence="3" id="KW-0732">Signal</keyword>
<keyword evidence="5" id="KW-1185">Reference proteome</keyword>
<keyword evidence="2" id="KW-0472">Membrane</keyword>
<proteinExistence type="predicted"/>
<feature type="transmembrane region" description="Helical" evidence="2">
    <location>
        <begin position="302"/>
        <end position="319"/>
    </location>
</feature>
<accession>A0AAD7BQP2</accession>
<feature type="compositionally biased region" description="Low complexity" evidence="1">
    <location>
        <begin position="105"/>
        <end position="116"/>
    </location>
</feature>
<feature type="compositionally biased region" description="Polar residues" evidence="1">
    <location>
        <begin position="31"/>
        <end position="46"/>
    </location>
</feature>
<feature type="compositionally biased region" description="Polar residues" evidence="1">
    <location>
        <begin position="93"/>
        <end position="102"/>
    </location>
</feature>
<evidence type="ECO:0000256" key="2">
    <source>
        <dbReference type="SAM" id="Phobius"/>
    </source>
</evidence>
<dbReference type="Proteomes" id="UP001221142">
    <property type="component" value="Unassembled WGS sequence"/>
</dbReference>